<feature type="compositionally biased region" description="Basic residues" evidence="3">
    <location>
        <begin position="217"/>
        <end position="226"/>
    </location>
</feature>
<proteinExistence type="inferred from homology"/>
<evidence type="ECO:0000256" key="1">
    <source>
        <dbReference type="ARBA" id="ARBA00008846"/>
    </source>
</evidence>
<dbReference type="PROSITE" id="PS51419">
    <property type="entry name" value="RAB"/>
    <property type="match status" value="1"/>
</dbReference>
<evidence type="ECO:0000313" key="6">
    <source>
        <dbReference type="EMBL" id="CAF3903629.1"/>
    </source>
</evidence>
<dbReference type="Proteomes" id="UP000663855">
    <property type="component" value="Unassembled WGS sequence"/>
</dbReference>
<dbReference type="GO" id="GO:0005886">
    <property type="term" value="C:plasma membrane"/>
    <property type="evidence" value="ECO:0007669"/>
    <property type="project" value="TreeGrafter"/>
</dbReference>
<dbReference type="EMBL" id="CAJNOV010002051">
    <property type="protein sequence ID" value="CAF1087753.1"/>
    <property type="molecule type" value="Genomic_DNA"/>
</dbReference>
<feature type="compositionally biased region" description="Polar residues" evidence="3">
    <location>
        <begin position="353"/>
        <end position="367"/>
    </location>
</feature>
<dbReference type="SMART" id="SM00173">
    <property type="entry name" value="RAS"/>
    <property type="match status" value="1"/>
</dbReference>
<dbReference type="PROSITE" id="PS51421">
    <property type="entry name" value="RAS"/>
    <property type="match status" value="1"/>
</dbReference>
<dbReference type="Proteomes" id="UP000681720">
    <property type="component" value="Unassembled WGS sequence"/>
</dbReference>
<dbReference type="Proteomes" id="UP000663834">
    <property type="component" value="Unassembled WGS sequence"/>
</dbReference>
<feature type="compositionally biased region" description="Polar residues" evidence="3">
    <location>
        <begin position="240"/>
        <end position="252"/>
    </location>
</feature>
<dbReference type="InterPro" id="IPR001806">
    <property type="entry name" value="Small_GTPase"/>
</dbReference>
<dbReference type="GO" id="GO:0005525">
    <property type="term" value="F:GTP binding"/>
    <property type="evidence" value="ECO:0007669"/>
    <property type="project" value="InterPro"/>
</dbReference>
<evidence type="ECO:0000313" key="4">
    <source>
        <dbReference type="EMBL" id="CAF1087753.1"/>
    </source>
</evidence>
<sequence>MEETPSVKLFPRQLIKRKRVKFSRMYEPHLNQLSNSNETHELVDDVIFEDKASPTVISQNNSRPTIHWDFVVEGDSSGKEQINTDTDHFDALFARSNASPLPSPHPRCYSSCSPATAPQSSPSNTSAHFIAKSQPLLPSSPSFKPKQSCDSAIDASHKQSTSSTSTPKSQQSNPALARTKRKNFSLTHAAQTFLQASNTQNEQLEPLARSCSYKRPQSIKKYRQKKKEKEKDQHQYFSAHKSNTSAPSQNSQSFYRVTSDSFRKSIATPTGRVSVADLMANDDTSDQRSSPNTERAARIGSLTLDQLKLPPDGGEEIYLVRQFHTTSKGFVNRGDSFKRSFKRSDSTSRRSSCRINTNITPNDGTSSQEHDTNHSPSSTKDIHTSIPSLTHNSSGANLNGLLDTHFIDTNPSLSSIPLPDHGDNDDEEEEDDDNPLVERIQTEDGCVHDVHVYQVYLLGMSGTGKCSLIRQFKTTEYRGIYDNSSSVEDDPDNTVSIMLDGVESRLHIINMDIDHIKSSVVGDAYVVVYSITDRHSFQTALQFIKSIRDNELAHNQSPIKRHVPIILVGNKSDLVRKRAVTKEAARHAALKNECKFIETSAAINDKVDDLLAGTLKQIRINEQFRNEQKRRLTVANGSIDTNDSEAPILTKSACRKTSGMSSRSSKNVFIKLLNVFRKKPSRLPIDVENLNTGIG</sequence>
<feature type="region of interest" description="Disordered" evidence="3">
    <location>
        <begin position="206"/>
        <end position="252"/>
    </location>
</feature>
<dbReference type="SMART" id="SM00175">
    <property type="entry name" value="RAB"/>
    <property type="match status" value="1"/>
</dbReference>
<feature type="compositionally biased region" description="Acidic residues" evidence="3">
    <location>
        <begin position="423"/>
        <end position="434"/>
    </location>
</feature>
<gene>
    <name evidence="4" type="ORF">CJN711_LOCUS6514</name>
    <name evidence="6" type="ORF">GIL414_LOCUS6687</name>
    <name evidence="5" type="ORF">KQP761_LOCUS36747</name>
</gene>
<feature type="compositionally biased region" description="Polar residues" evidence="3">
    <location>
        <begin position="374"/>
        <end position="391"/>
    </location>
</feature>
<dbReference type="GO" id="GO:0005246">
    <property type="term" value="F:calcium channel regulator activity"/>
    <property type="evidence" value="ECO:0007669"/>
    <property type="project" value="TreeGrafter"/>
</dbReference>
<dbReference type="EMBL" id="CAJOBJ010001937">
    <property type="protein sequence ID" value="CAF3903629.1"/>
    <property type="molecule type" value="Genomic_DNA"/>
</dbReference>
<feature type="region of interest" description="Disordered" evidence="3">
    <location>
        <begin position="95"/>
        <end position="179"/>
    </location>
</feature>
<dbReference type="Pfam" id="PF00071">
    <property type="entry name" value="Ras"/>
    <property type="match status" value="1"/>
</dbReference>
<comment type="similarity">
    <text evidence="1">Belongs to the small GTPase superfamily. RGK family.</text>
</comment>
<dbReference type="EMBL" id="CAJNOW010020782">
    <property type="protein sequence ID" value="CAF1681479.1"/>
    <property type="molecule type" value="Genomic_DNA"/>
</dbReference>
<feature type="compositionally biased region" description="Low complexity" evidence="3">
    <location>
        <begin position="158"/>
        <end position="172"/>
    </location>
</feature>
<organism evidence="5 7">
    <name type="scientific">Rotaria magnacalcarata</name>
    <dbReference type="NCBI Taxonomy" id="392030"/>
    <lineage>
        <taxon>Eukaryota</taxon>
        <taxon>Metazoa</taxon>
        <taxon>Spiralia</taxon>
        <taxon>Gnathifera</taxon>
        <taxon>Rotifera</taxon>
        <taxon>Eurotatoria</taxon>
        <taxon>Bdelloidea</taxon>
        <taxon>Philodinida</taxon>
        <taxon>Philodinidae</taxon>
        <taxon>Rotaria</taxon>
    </lineage>
</organism>
<dbReference type="InterPro" id="IPR027417">
    <property type="entry name" value="P-loop_NTPase"/>
</dbReference>
<dbReference type="InterPro" id="IPR051641">
    <property type="entry name" value="RGK_GTP-binding_reg"/>
</dbReference>
<feature type="region of interest" description="Disordered" evidence="3">
    <location>
        <begin position="412"/>
        <end position="434"/>
    </location>
</feature>
<dbReference type="OrthoDB" id="5239715at2759"/>
<reference evidence="5" key="1">
    <citation type="submission" date="2021-02" db="EMBL/GenBank/DDBJ databases">
        <authorList>
            <person name="Nowell W R."/>
        </authorList>
    </citation>
    <scope>NUCLEOTIDE SEQUENCE</scope>
</reference>
<protein>
    <submittedName>
        <fullName evidence="5">Uncharacterized protein</fullName>
    </submittedName>
</protein>
<dbReference type="Gene3D" id="3.40.50.300">
    <property type="entry name" value="P-loop containing nucleotide triphosphate hydrolases"/>
    <property type="match status" value="1"/>
</dbReference>
<accession>A0A816GY72</accession>
<dbReference type="GO" id="GO:0003924">
    <property type="term" value="F:GTPase activity"/>
    <property type="evidence" value="ECO:0007669"/>
    <property type="project" value="InterPro"/>
</dbReference>
<feature type="region of interest" description="Disordered" evidence="3">
    <location>
        <begin position="329"/>
        <end position="391"/>
    </location>
</feature>
<dbReference type="PANTHER" id="PTHR45775:SF6">
    <property type="entry name" value="RAD, GEM_KIR FAMILY MEMBER 2, ISOFORM C"/>
    <property type="match status" value="1"/>
</dbReference>
<evidence type="ECO:0000313" key="5">
    <source>
        <dbReference type="EMBL" id="CAF1681479.1"/>
    </source>
</evidence>
<evidence type="ECO:0000256" key="3">
    <source>
        <dbReference type="SAM" id="MobiDB-lite"/>
    </source>
</evidence>
<feature type="compositionally biased region" description="Polar residues" evidence="3">
    <location>
        <begin position="110"/>
        <end position="127"/>
    </location>
</feature>
<dbReference type="SUPFAM" id="SSF52540">
    <property type="entry name" value="P-loop containing nucleoside triphosphate hydrolases"/>
    <property type="match status" value="1"/>
</dbReference>
<feature type="compositionally biased region" description="Low complexity" evidence="3">
    <location>
        <begin position="132"/>
        <end position="148"/>
    </location>
</feature>
<name>A0A816GY72_9BILA</name>
<evidence type="ECO:0000313" key="7">
    <source>
        <dbReference type="Proteomes" id="UP000663834"/>
    </source>
</evidence>
<dbReference type="AlphaFoldDB" id="A0A816GY72"/>
<dbReference type="PRINTS" id="PR00449">
    <property type="entry name" value="RASTRNSFRMNG"/>
</dbReference>
<evidence type="ECO:0000256" key="2">
    <source>
        <dbReference type="ARBA" id="ARBA00022553"/>
    </source>
</evidence>
<dbReference type="PANTHER" id="PTHR45775">
    <property type="entry name" value="RAD, GEM/KIR FAMILY MEMBER 2, ISOFORM C"/>
    <property type="match status" value="1"/>
</dbReference>
<comment type="caution">
    <text evidence="5">The sequence shown here is derived from an EMBL/GenBank/DDBJ whole genome shotgun (WGS) entry which is preliminary data.</text>
</comment>
<keyword evidence="2" id="KW-0597">Phosphoprotein</keyword>
<feature type="compositionally biased region" description="Basic and acidic residues" evidence="3">
    <location>
        <begin position="335"/>
        <end position="348"/>
    </location>
</feature>